<protein>
    <submittedName>
        <fullName evidence="1">Uncharacterized protein</fullName>
    </submittedName>
</protein>
<sequence>MLIVGSNYAYLRRMITREVEERDNIIFVRGSGAWTRAEVDEHFRELRRVIQDMRNAARPIRILSDVTLAERQLPELEAHIKRQHSQTYKSGDRVALLVRDLDDKQHARAALGLADVAAFNSQLAAEMWLVEDSLKRPA</sequence>
<dbReference type="OrthoDB" id="7477307at2"/>
<accession>A0A5B8LJF8</accession>
<reference evidence="1 2" key="1">
    <citation type="submission" date="2019-07" db="EMBL/GenBank/DDBJ databases">
        <title>Full genome sequence of Sphingomonas sp. 4R-6-7(HKS19).</title>
        <authorList>
            <person name="Im W.-T."/>
        </authorList>
    </citation>
    <scope>NUCLEOTIDE SEQUENCE [LARGE SCALE GENOMIC DNA]</scope>
    <source>
        <strain evidence="1 2">HKS19</strain>
    </source>
</reference>
<evidence type="ECO:0000313" key="1">
    <source>
        <dbReference type="EMBL" id="QDZ08096.1"/>
    </source>
</evidence>
<proteinExistence type="predicted"/>
<dbReference type="EMBL" id="CP042306">
    <property type="protein sequence ID" value="QDZ08096.1"/>
    <property type="molecule type" value="Genomic_DNA"/>
</dbReference>
<dbReference type="KEGG" id="spai:FPZ24_11895"/>
<dbReference type="Proteomes" id="UP000315673">
    <property type="component" value="Chromosome"/>
</dbReference>
<dbReference type="RefSeq" id="WP_146572257.1">
    <property type="nucleotide sequence ID" value="NZ_CP042306.1"/>
</dbReference>
<evidence type="ECO:0000313" key="2">
    <source>
        <dbReference type="Proteomes" id="UP000315673"/>
    </source>
</evidence>
<dbReference type="AlphaFoldDB" id="A0A5B8LJF8"/>
<keyword evidence="2" id="KW-1185">Reference proteome</keyword>
<gene>
    <name evidence="1" type="ORF">FPZ24_11895</name>
</gene>
<organism evidence="1 2">
    <name type="scientific">Sphingomonas panacisoli</name>
    <dbReference type="NCBI Taxonomy" id="1813879"/>
    <lineage>
        <taxon>Bacteria</taxon>
        <taxon>Pseudomonadati</taxon>
        <taxon>Pseudomonadota</taxon>
        <taxon>Alphaproteobacteria</taxon>
        <taxon>Sphingomonadales</taxon>
        <taxon>Sphingomonadaceae</taxon>
        <taxon>Sphingomonas</taxon>
    </lineage>
</organism>
<name>A0A5B8LJF8_9SPHN</name>